<keyword evidence="13" id="KW-1185">Reference proteome</keyword>
<dbReference type="GO" id="GO:0033554">
    <property type="term" value="P:cellular response to stress"/>
    <property type="evidence" value="ECO:0007669"/>
    <property type="project" value="TreeGrafter"/>
</dbReference>
<keyword evidence="4 9" id="KW-0049">Antioxidant</keyword>
<proteinExistence type="inferred from homology"/>
<evidence type="ECO:0000313" key="12">
    <source>
        <dbReference type="EMBL" id="PTL36538.1"/>
    </source>
</evidence>
<accession>A0A2T4TZP4</accession>
<feature type="active site" description="Cysteine sulfenic acid (-SOH) intermediate; for peroxidase activity" evidence="10">
    <location>
        <position position="43"/>
    </location>
</feature>
<dbReference type="OrthoDB" id="9812811at2"/>
<protein>
    <recommendedName>
        <fullName evidence="9">Peroxiredoxin</fullName>
        <ecNumber evidence="9">1.11.1.24</ecNumber>
    </recommendedName>
    <alternativeName>
        <fullName evidence="9">Thioredoxin-dependent peroxiredoxin</fullName>
    </alternativeName>
</protein>
<evidence type="ECO:0000256" key="8">
    <source>
        <dbReference type="ARBA" id="ARBA00037420"/>
    </source>
</evidence>
<comment type="caution">
    <text evidence="9">Lacks conserved residue(s) required for the propagation of feature annotation.</text>
</comment>
<keyword evidence="3 9" id="KW-0575">Peroxidase</keyword>
<comment type="subunit">
    <text evidence="9">Homodecamer. Pentamer of dimers that assemble into a ring structure.</text>
</comment>
<comment type="catalytic activity">
    <reaction evidence="9">
        <text>a hydroperoxide + [thioredoxin]-dithiol = an alcohol + [thioredoxin]-disulfide + H2O</text>
        <dbReference type="Rhea" id="RHEA:62620"/>
        <dbReference type="Rhea" id="RHEA-COMP:10698"/>
        <dbReference type="Rhea" id="RHEA-COMP:10700"/>
        <dbReference type="ChEBI" id="CHEBI:15377"/>
        <dbReference type="ChEBI" id="CHEBI:29950"/>
        <dbReference type="ChEBI" id="CHEBI:30879"/>
        <dbReference type="ChEBI" id="CHEBI:35924"/>
        <dbReference type="ChEBI" id="CHEBI:50058"/>
        <dbReference type="EC" id="1.11.1.24"/>
    </reaction>
</comment>
<dbReference type="AlphaFoldDB" id="A0A2T4TZP4"/>
<dbReference type="HAMAP" id="MF_00401">
    <property type="entry name" value="Peroxiredoxin"/>
    <property type="match status" value="1"/>
</dbReference>
<evidence type="ECO:0000256" key="7">
    <source>
        <dbReference type="ARBA" id="ARBA00025719"/>
    </source>
</evidence>
<feature type="active site" description="Cysteine sulfenic acid (-SOH) intermediate" evidence="9">
    <location>
        <position position="43"/>
    </location>
</feature>
<dbReference type="PANTHER" id="PTHR10681:SF128">
    <property type="entry name" value="THIOREDOXIN-DEPENDENT PEROXIDE REDUCTASE, MITOCHONDRIAL"/>
    <property type="match status" value="1"/>
</dbReference>
<comment type="function">
    <text evidence="8 9">Thiol-specific peroxidase that catalyzes the reduction of hydrogen peroxide and organic hydroperoxides to water and alcohols, respectively. Plays a role in cell protection against oxidative stress by detoxifying peroxides.</text>
</comment>
<keyword evidence="6 9" id="KW-0676">Redox-active center</keyword>
<sequence length="202" mass="22977">MVKIGSKAPEFTANTTKGPIALSQFRGKWVLFFAHPADFTPVCTTEFIQFAKRHKEFKDLDCEVIGLSVDSIYSHIEWLRHMEESAKVKFDFPVVADPDKVVANLYDLINPELGLTVRGVFFIDPEGILRFAMYYPIPFGRNIDEILRSLKALQTVDKYGVACPVDWQPGQDVIVPPPQTIDEADKRAKAGAERWYLTRKKI</sequence>
<dbReference type="InterPro" id="IPR050217">
    <property type="entry name" value="Peroxiredoxin"/>
</dbReference>
<evidence type="ECO:0000256" key="9">
    <source>
        <dbReference type="HAMAP-Rule" id="MF_00401"/>
    </source>
</evidence>
<comment type="miscellaneous">
    <text evidence="9">The active site is a conserved redox-active cysteine residue, the peroxidatic cysteine (C(P)), which makes the nucleophilic attack on the peroxide substrate. The peroxide oxidizes the C(P)-SH to cysteine sulfenic acid (C(P)-SOH), which then reacts with another cysteine residue, the resolving cysteine (C(R)), to form a disulfide bridge. The disulfide is subsequently reduced by an appropriate electron donor to complete the catalytic cycle. In this 1-Cys peroxiredoxin, no C(R) is present and C(P) instead forms a disulfide with a cysteine from another protein or with a small thiol molecule.</text>
</comment>
<keyword evidence="5 9" id="KW-0560">Oxidoreductase</keyword>
<dbReference type="SUPFAM" id="SSF52833">
    <property type="entry name" value="Thioredoxin-like"/>
    <property type="match status" value="1"/>
</dbReference>
<dbReference type="EMBL" id="NVQC01000015">
    <property type="protein sequence ID" value="PTL36538.1"/>
    <property type="molecule type" value="Genomic_DNA"/>
</dbReference>
<dbReference type="NCBIfam" id="NF009668">
    <property type="entry name" value="PRK13189.1"/>
    <property type="match status" value="1"/>
</dbReference>
<dbReference type="GO" id="GO:0008379">
    <property type="term" value="F:thioredoxin peroxidase activity"/>
    <property type="evidence" value="ECO:0007669"/>
    <property type="project" value="TreeGrafter"/>
</dbReference>
<dbReference type="NCBIfam" id="NF009669">
    <property type="entry name" value="PRK13190.1"/>
    <property type="match status" value="1"/>
</dbReference>
<evidence type="ECO:0000256" key="3">
    <source>
        <dbReference type="ARBA" id="ARBA00022559"/>
    </source>
</evidence>
<dbReference type="GO" id="GO:0005829">
    <property type="term" value="C:cytosol"/>
    <property type="evidence" value="ECO:0007669"/>
    <property type="project" value="TreeGrafter"/>
</dbReference>
<evidence type="ECO:0000256" key="6">
    <source>
        <dbReference type="ARBA" id="ARBA00023284"/>
    </source>
</evidence>
<dbReference type="InterPro" id="IPR045020">
    <property type="entry name" value="PRX_1cys"/>
</dbReference>
<dbReference type="InterPro" id="IPR013766">
    <property type="entry name" value="Thioredoxin_domain"/>
</dbReference>
<evidence type="ECO:0000256" key="1">
    <source>
        <dbReference type="ARBA" id="ARBA00009796"/>
    </source>
</evidence>
<feature type="domain" description="Thioredoxin" evidence="11">
    <location>
        <begin position="2"/>
        <end position="155"/>
    </location>
</feature>
<dbReference type="GO" id="GO:0045454">
    <property type="term" value="P:cell redox homeostasis"/>
    <property type="evidence" value="ECO:0007669"/>
    <property type="project" value="TreeGrafter"/>
</dbReference>
<dbReference type="EC" id="1.11.1.24" evidence="9"/>
<dbReference type="GO" id="GO:0042744">
    <property type="term" value="P:hydrogen peroxide catabolic process"/>
    <property type="evidence" value="ECO:0007669"/>
    <property type="project" value="TreeGrafter"/>
</dbReference>
<dbReference type="InterPro" id="IPR019479">
    <property type="entry name" value="Peroxiredoxin_C"/>
</dbReference>
<keyword evidence="2 9" id="KW-0963">Cytoplasm</keyword>
<dbReference type="Proteomes" id="UP000241436">
    <property type="component" value="Unassembled WGS sequence"/>
</dbReference>
<dbReference type="Gene3D" id="3.40.30.10">
    <property type="entry name" value="Glutaredoxin"/>
    <property type="match status" value="1"/>
</dbReference>
<dbReference type="RefSeq" id="WP_107561607.1">
    <property type="nucleotide sequence ID" value="NZ_NVQC01000015.1"/>
</dbReference>
<evidence type="ECO:0000313" key="13">
    <source>
        <dbReference type="Proteomes" id="UP000241436"/>
    </source>
</evidence>
<comment type="caution">
    <text evidence="12">The sequence shown here is derived from an EMBL/GenBank/DDBJ whole genome shotgun (WGS) entry which is preliminary data.</text>
</comment>
<name>A0A2T4TZP4_9BACT</name>
<comment type="similarity">
    <text evidence="7 9">Belongs to the peroxiredoxin family. Prx6 subfamily.</text>
</comment>
<dbReference type="CDD" id="cd03016">
    <property type="entry name" value="PRX_1cys"/>
    <property type="match status" value="1"/>
</dbReference>
<evidence type="ECO:0000259" key="11">
    <source>
        <dbReference type="PROSITE" id="PS51352"/>
    </source>
</evidence>
<dbReference type="InterPro" id="IPR036249">
    <property type="entry name" value="Thioredoxin-like_sf"/>
</dbReference>
<dbReference type="PROSITE" id="PS51352">
    <property type="entry name" value="THIOREDOXIN_2"/>
    <property type="match status" value="1"/>
</dbReference>
<comment type="similarity">
    <text evidence="1">Belongs to the peroxiredoxin family. AhpC/Prx1 subfamily.</text>
</comment>
<dbReference type="InterPro" id="IPR024706">
    <property type="entry name" value="Peroxiredoxin_AhpC-typ"/>
</dbReference>
<reference evidence="12 13" key="1">
    <citation type="submission" date="2017-09" db="EMBL/GenBank/DDBJ databases">
        <title>Bloom of a denitrifying methanotroph, Candidatus Methylomirabilis limnetica, in a deep stratified lake.</title>
        <authorList>
            <person name="Graf J.S."/>
            <person name="Marchant H.K."/>
            <person name="Tienken D."/>
            <person name="Hach P.F."/>
            <person name="Brand A."/>
            <person name="Schubert C.J."/>
            <person name="Kuypers M.M."/>
            <person name="Milucka J."/>
        </authorList>
    </citation>
    <scope>NUCLEOTIDE SEQUENCE [LARGE SCALE GENOMIC DNA]</scope>
    <source>
        <strain evidence="12 13">Zug</strain>
    </source>
</reference>
<dbReference type="InterPro" id="IPR000866">
    <property type="entry name" value="AhpC/TSA"/>
</dbReference>
<dbReference type="InterPro" id="IPR022915">
    <property type="entry name" value="Peroxiredoxin_TDXH"/>
</dbReference>
<evidence type="ECO:0000256" key="5">
    <source>
        <dbReference type="ARBA" id="ARBA00023002"/>
    </source>
</evidence>
<organism evidence="12 13">
    <name type="scientific">Candidatus Methylomirabilis limnetica</name>
    <dbReference type="NCBI Taxonomy" id="2033718"/>
    <lineage>
        <taxon>Bacteria</taxon>
        <taxon>Candidatus Methylomirabilota</taxon>
        <taxon>Candidatus Methylomirabilia</taxon>
        <taxon>Candidatus Methylomirabilales</taxon>
        <taxon>Candidatus Methylomirabilaceae</taxon>
        <taxon>Candidatus Methylomirabilis</taxon>
    </lineage>
</organism>
<dbReference type="Pfam" id="PF00578">
    <property type="entry name" value="AhpC-TSA"/>
    <property type="match status" value="1"/>
</dbReference>
<feature type="binding site" evidence="9">
    <location>
        <position position="118"/>
    </location>
    <ligand>
        <name>substrate</name>
    </ligand>
</feature>
<reference evidence="13" key="2">
    <citation type="journal article" date="2018" name="Environ. Microbiol.">
        <title>Bloom of a denitrifying methanotroph, 'Candidatus Methylomirabilis limnetica', in a deep stratified lake.</title>
        <authorList>
            <person name="Graf J.S."/>
            <person name="Mayr M.J."/>
            <person name="Marchant H.K."/>
            <person name="Tienken D."/>
            <person name="Hach P.F."/>
            <person name="Brand A."/>
            <person name="Schubert C.J."/>
            <person name="Kuypers M.M."/>
            <person name="Milucka J."/>
        </authorList>
    </citation>
    <scope>NUCLEOTIDE SEQUENCE [LARGE SCALE GENOMIC DNA]</scope>
    <source>
        <strain evidence="13">Zug</strain>
    </source>
</reference>
<evidence type="ECO:0000256" key="10">
    <source>
        <dbReference type="PIRSR" id="PIRSR000239-1"/>
    </source>
</evidence>
<dbReference type="Pfam" id="PF10417">
    <property type="entry name" value="1-cysPrx_C"/>
    <property type="match status" value="1"/>
</dbReference>
<evidence type="ECO:0000256" key="2">
    <source>
        <dbReference type="ARBA" id="ARBA00022490"/>
    </source>
</evidence>
<dbReference type="GO" id="GO:0006979">
    <property type="term" value="P:response to oxidative stress"/>
    <property type="evidence" value="ECO:0007669"/>
    <property type="project" value="TreeGrafter"/>
</dbReference>
<dbReference type="PANTHER" id="PTHR10681">
    <property type="entry name" value="THIOREDOXIN PEROXIDASE"/>
    <property type="match status" value="1"/>
</dbReference>
<gene>
    <name evidence="12" type="ORF">CLG94_04100</name>
</gene>
<evidence type="ECO:0000256" key="4">
    <source>
        <dbReference type="ARBA" id="ARBA00022862"/>
    </source>
</evidence>
<comment type="subcellular location">
    <subcellularLocation>
        <location evidence="9">Cytoplasm</location>
    </subcellularLocation>
</comment>
<dbReference type="Gene3D" id="3.30.1020.10">
    <property type="entry name" value="Antioxidant, Horf6, Chain A, domain2"/>
    <property type="match status" value="1"/>
</dbReference>
<dbReference type="PIRSF" id="PIRSF000239">
    <property type="entry name" value="AHPC"/>
    <property type="match status" value="1"/>
</dbReference>